<comment type="caution">
    <text evidence="33">Lacks conserved residue(s) required for the propagation of feature annotation.</text>
</comment>
<feature type="transmembrane region" description="Helical" evidence="36">
    <location>
        <begin position="3137"/>
        <end position="3160"/>
    </location>
</feature>
<feature type="disulfide bond" evidence="33">
    <location>
        <begin position="2283"/>
        <end position="2301"/>
    </location>
</feature>
<feature type="disulfide bond" evidence="33">
    <location>
        <begin position="2276"/>
        <end position="2288"/>
    </location>
</feature>
<dbReference type="Pfam" id="PF25814">
    <property type="entry name" value="fn3_SORL1"/>
    <property type="match status" value="1"/>
</dbReference>
<dbReference type="FunFam" id="3.30.60.270:FF:000002">
    <property type="entry name" value="Sortilin-related receptor isoform A"/>
    <property type="match status" value="1"/>
</dbReference>
<evidence type="ECO:0000256" key="35">
    <source>
        <dbReference type="SAM" id="MobiDB-lite"/>
    </source>
</evidence>
<evidence type="ECO:0000256" key="32">
    <source>
        <dbReference type="PROSITE-ProRule" id="PRU00027"/>
    </source>
</evidence>
<dbReference type="InterPro" id="IPR003656">
    <property type="entry name" value="Znf_BED"/>
</dbReference>
<feature type="region of interest" description="Disordered" evidence="35">
    <location>
        <begin position="1511"/>
        <end position="1542"/>
    </location>
</feature>
<dbReference type="SMART" id="SM00135">
    <property type="entry name" value="LY"/>
    <property type="match status" value="5"/>
</dbReference>
<feature type="disulfide bond" evidence="33">
    <location>
        <begin position="2205"/>
        <end position="2220"/>
    </location>
</feature>
<dbReference type="GO" id="GO:0005634">
    <property type="term" value="C:nucleus"/>
    <property type="evidence" value="ECO:0007669"/>
    <property type="project" value="UniProtKB-SubCell"/>
</dbReference>
<feature type="compositionally biased region" description="Polar residues" evidence="35">
    <location>
        <begin position="1349"/>
        <end position="1358"/>
    </location>
</feature>
<feature type="disulfide bond" evidence="33">
    <location>
        <begin position="2485"/>
        <end position="2503"/>
    </location>
</feature>
<feature type="disulfide bond" evidence="33">
    <location>
        <begin position="1165"/>
        <end position="1180"/>
    </location>
</feature>
<dbReference type="FunFam" id="2.60.40.10:FF:002303">
    <property type="entry name" value="Sortilin-related receptor"/>
    <property type="match status" value="1"/>
</dbReference>
<feature type="region of interest" description="Disordered" evidence="35">
    <location>
        <begin position="1988"/>
        <end position="2059"/>
    </location>
</feature>
<feature type="disulfide bond" evidence="33">
    <location>
        <begin position="2256"/>
        <end position="2271"/>
    </location>
</feature>
<dbReference type="CDD" id="cd00112">
    <property type="entry name" value="LDLa"/>
    <property type="match status" value="9"/>
</dbReference>
<dbReference type="GO" id="GO:0031901">
    <property type="term" value="C:early endosome membrane"/>
    <property type="evidence" value="ECO:0007669"/>
    <property type="project" value="UniProtKB-SubCell"/>
</dbReference>
<evidence type="ECO:0000256" key="11">
    <source>
        <dbReference type="ARBA" id="ARBA00022448"/>
    </source>
</evidence>
<dbReference type="GO" id="GO:0006892">
    <property type="term" value="P:post-Golgi vesicle-mediated transport"/>
    <property type="evidence" value="ECO:0007669"/>
    <property type="project" value="TreeGrafter"/>
</dbReference>
<dbReference type="InterPro" id="IPR013783">
    <property type="entry name" value="Ig-like_fold"/>
</dbReference>
<evidence type="ECO:0000259" key="37">
    <source>
        <dbReference type="PROSITE" id="PS50808"/>
    </source>
</evidence>
<dbReference type="Gene3D" id="2.10.70.80">
    <property type="match status" value="1"/>
</dbReference>
<dbReference type="FunFam" id="4.10.400.10:FF:000005">
    <property type="entry name" value="low-density lipoprotein receptor-related protein 1B"/>
    <property type="match status" value="1"/>
</dbReference>
<keyword evidence="14" id="KW-0254">Endocytosis</keyword>
<feature type="compositionally biased region" description="Polar residues" evidence="35">
    <location>
        <begin position="1998"/>
        <end position="2009"/>
    </location>
</feature>
<dbReference type="InterPro" id="IPR031778">
    <property type="entry name" value="Sortilin_N"/>
</dbReference>
<keyword evidence="19 32" id="KW-0863">Zinc-finger</keyword>
<feature type="compositionally biased region" description="Polar residues" evidence="35">
    <location>
        <begin position="1531"/>
        <end position="1542"/>
    </location>
</feature>
<dbReference type="PROSITE" id="PS50808">
    <property type="entry name" value="ZF_BED"/>
    <property type="match status" value="1"/>
</dbReference>
<dbReference type="Pfam" id="PF00058">
    <property type="entry name" value="Ldl_recept_b"/>
    <property type="match status" value="2"/>
</dbReference>
<evidence type="ECO:0000256" key="17">
    <source>
        <dbReference type="ARBA" id="ARBA00022737"/>
    </source>
</evidence>
<evidence type="ECO:0000256" key="18">
    <source>
        <dbReference type="ARBA" id="ARBA00022753"/>
    </source>
</evidence>
<evidence type="ECO:0000256" key="9">
    <source>
        <dbReference type="ARBA" id="ARBA00007041"/>
    </source>
</evidence>
<evidence type="ECO:0000256" key="33">
    <source>
        <dbReference type="PROSITE-ProRule" id="PRU00124"/>
    </source>
</evidence>
<feature type="compositionally biased region" description="Low complexity" evidence="35">
    <location>
        <begin position="2038"/>
        <end position="2058"/>
    </location>
</feature>
<dbReference type="PROSITE" id="PS51120">
    <property type="entry name" value="LDLRB"/>
    <property type="match status" value="2"/>
</dbReference>
<dbReference type="FunFam" id="4.10.400.10:FF:000062">
    <property type="entry name" value="Terribly reduced optic lobes, isoform AI"/>
    <property type="match status" value="1"/>
</dbReference>
<dbReference type="InterPro" id="IPR036116">
    <property type="entry name" value="FN3_sf"/>
</dbReference>
<keyword evidence="12" id="KW-1003">Cell membrane</keyword>
<dbReference type="PROSITE" id="PS50068">
    <property type="entry name" value="LDLRA_2"/>
    <property type="match status" value="9"/>
</dbReference>
<feature type="repeat" description="LDL-receptor class B" evidence="34">
    <location>
        <begin position="905"/>
        <end position="950"/>
    </location>
</feature>
<evidence type="ECO:0000256" key="23">
    <source>
        <dbReference type="ARBA" id="ARBA00023125"/>
    </source>
</evidence>
<dbReference type="InterPro" id="IPR057841">
    <property type="entry name" value="FN3_SORL1"/>
</dbReference>
<keyword evidence="11" id="KW-0813">Transport</keyword>
<dbReference type="PROSITE" id="PS50853">
    <property type="entry name" value="FN3"/>
    <property type="match status" value="4"/>
</dbReference>
<keyword evidence="36" id="KW-0812">Transmembrane</keyword>
<dbReference type="InterPro" id="IPR012337">
    <property type="entry name" value="RNaseH-like_sf"/>
</dbReference>
<feature type="domain" description="Fibronectin type-III" evidence="38">
    <location>
        <begin position="2724"/>
        <end position="2815"/>
    </location>
</feature>
<evidence type="ECO:0000256" key="34">
    <source>
        <dbReference type="PROSITE-ProRule" id="PRU00461"/>
    </source>
</evidence>
<dbReference type="InterPro" id="IPR031777">
    <property type="entry name" value="Sortilin_C"/>
</dbReference>
<dbReference type="InterPro" id="IPR003961">
    <property type="entry name" value="FN3_dom"/>
</dbReference>
<feature type="disulfide bond" evidence="33">
    <location>
        <begin position="2350"/>
        <end position="2365"/>
    </location>
</feature>
<dbReference type="InterPro" id="IPR023415">
    <property type="entry name" value="LDLR_class-A_CS"/>
</dbReference>
<dbReference type="FunFam" id="4.10.400.10:FF:000195">
    <property type="entry name" value="Sortilin-related receptor"/>
    <property type="match status" value="1"/>
</dbReference>
<keyword evidence="16" id="KW-0732">Signal</keyword>
<dbReference type="SUPFAM" id="SSF53098">
    <property type="entry name" value="Ribonuclease H-like"/>
    <property type="match status" value="1"/>
</dbReference>
<dbReference type="InterPro" id="IPR006581">
    <property type="entry name" value="VPS10"/>
</dbReference>
<dbReference type="CDD" id="cd00063">
    <property type="entry name" value="FN3"/>
    <property type="match status" value="3"/>
</dbReference>
<dbReference type="InterPro" id="IPR036055">
    <property type="entry name" value="LDL_receptor-like_sf"/>
</dbReference>
<comment type="similarity">
    <text evidence="9">Belongs to the VPS10-related sortilin family. SORL1 subfamily.</text>
</comment>
<dbReference type="GO" id="GO:0005886">
    <property type="term" value="C:plasma membrane"/>
    <property type="evidence" value="ECO:0007669"/>
    <property type="project" value="UniProtKB-SubCell"/>
</dbReference>
<feature type="compositionally biased region" description="Polar residues" evidence="35">
    <location>
        <begin position="2018"/>
        <end position="2033"/>
    </location>
</feature>
<dbReference type="SUPFAM" id="SSF57424">
    <property type="entry name" value="LDL receptor-like module"/>
    <property type="match status" value="9"/>
</dbReference>
<dbReference type="GO" id="GO:0032585">
    <property type="term" value="C:multivesicular body membrane"/>
    <property type="evidence" value="ECO:0007669"/>
    <property type="project" value="UniProtKB-SubCell"/>
</dbReference>
<dbReference type="GO" id="GO:0055038">
    <property type="term" value="C:recycling endosome membrane"/>
    <property type="evidence" value="ECO:0007669"/>
    <property type="project" value="UniProtKB-SubCell"/>
</dbReference>
<keyword evidence="23" id="KW-0238">DNA-binding</keyword>
<dbReference type="SMART" id="SM00602">
    <property type="entry name" value="VPS10"/>
    <property type="match status" value="1"/>
</dbReference>
<evidence type="ECO:0000256" key="5">
    <source>
        <dbReference type="ARBA" id="ARBA00004212"/>
    </source>
</evidence>
<evidence type="ECO:0000256" key="20">
    <source>
        <dbReference type="ARBA" id="ARBA00022824"/>
    </source>
</evidence>
<sequence>MASTEKAVTLWLYRFIAFLIVVSVLSYVVEADNVYRRKTLTFHPSLNVESKNRDIILPVESLDQDVSEIFAGDRVKRQASTLQSQGSSVRGILPPLPANSTSVFPLNDTHFMLTVHWGGEGSDVVVCLARNPTQSADASSSVFVSYDYGRTFVRKDHLFVLPNGKPSSIGRFFNHPKVNSHYVFTDVTNRHMFTTTDSVNTVQSYPLDFAPDDITFDDRKPFSIIAYDKTDRLRRLWFSRNFGMDWSVVREFVKSWFLDTTTSPTTMYVEYETPGADNVVLSSISMFTAANDAKVVVNNVEDFELRDEFMLATRRNPGGDLDLLVSYKRGPFVTASFPSKLRRRDFHIADISEGQLMICVNHDSMLTNLYISNVPDDTKGVQFSLSLERVLYFYPEGSFPNSWLKDVGAETFIDIHRVGKLRGIYIASQFREANATALTKTSVTPDDLVTVVTFDKGGEWKLIQPPRYDDEGQSIDCQRSNGCSLHLSQRLSQLYPINKTAPILTSSSAPGIIVATGVIGASLKGHPGVFVSADAGLSWHQVLKGSYWYTMGDHGGVLVAVKMFRADAATKELLYSTDEGETWNTHQFIDEPMRVYGLITEPGENTTIFTMFGSKSGSHQWIIVTVDLKAAFQYECKDDDYKLWSPSGSLLGRPCLLGHQISYQRRMAHSNCYNGKSYIRPTTVANCECRREDYECDFGFKEEDEVTNQCVRDPDSTIDLFSVPVKCPAGEFYNRTKGYRLVPGDTCVEGDAGSRFAPDRVSCPVSEEADFILVAQRQKILRIDLRNTGRLDELPLPALQNVFALEFDLRSNCVYWADSLQDKIWRLCLEDGKSVPQVLVETQLESIEGMALDWLSNNLYFVDGARAKIEVIRTDINNTGRMRRTILNGTVLDKPRGITVHPMRGYMFYTDWSSEKACVCRANLDGSSQEKIIGSPIVQWPNGVTIDFFADRIYWVDAKSDYIASADLDGKNIKKILEGTDQTLHPFAVAVFKNVMYWDDWNAQGIFMADKNRGTGLLTIASRLPGVMDLKIFSQSLRHGTNACSTNSTTGVCPFLCMGRPNNGHSCICPDGMHVELQSNGSEKCLCPNGQVPQANGSCPLVNQTCPEDYFECQTPETCIPFLWRCDGDNDCYDKSDEVNCTSPSCSTAQFQCGNGRCIPLHWRCDFDNDCDDSSDETHCVYLSPPLPTTRTASDHIWDGGTGRAELPTETNPFRRKVAVPQTPAAPVRNAETGGGGPTAGPGDSQVGAASAAMTYANLETLTRLNTEDLTSILSSTGHHAHHHHRHEEEEEEDGTHYADASANGENEEPAGYIVTTATEAYHQGSYVVTAASSADETANNDGGGGLDDQSTTDNEASGLSVHSYCKPSNSQEAVEGRSSTGSSDVVASRSSAVGSATAAELLDLKTVLPGPTTRRVLLIDDGHGDLEMAKSDVEFLLRGDAAGIVLREGKRSEVWARFGKVTFQGRKVKGYVACVYCRQVYAFGDAHSTGTSTLKKHRCLAQSLVTTTGASPLTPTGGGGSDRLMPSPAPGSSSQTDQQQNASYVNFPSPSVIVSIATAVRSSSDSSEQIQSNSSPNQATMANIVTRYLAPSDRDELIRNAGVVLGSGPISAASFLQLSKALVELGAKHGVALVDDLTCIFNSPAFETILPSIAHEYRNHFAEEARTVSAGGLGLIISIQPGSNATSGRLVGVTLGISYCVDSNQNGTDISPFLRQAPLRHIQLSVDQDTSTRISQLVQRTLKEERLDHLRRAVVCNSAEVLREAFTGQMTVPCAQNLIGRALALAQESCSSNRQDWRNFHETVQRIANTVQTMGWESLLSKAVQPVGGEQGESSTGLDWMELVINTSSQIGELFKFFQDPSVSAVWNQLDRQLLGHLAAFYSNFASVVAKLSTQAACPTLCNVLLARSHVVSLCTPKCHVDPPALSALKHALLEALNGHWPLELVHRLACVLHPAFKHMRRLDVSDRERMETYAMIRNLLRQTDPQPVSEHILRNSMDTSVTGNSRNGELKRKMSSRTASSETATCNSSAPKRQRSSMSTNLLPTSTTTGATSSTTPLISSSDIAFDFSELADFSLHCEGGNGNSNGLTLVPERRDELDLYLEEKVIQQDLIELTNVLVYWKHRQSVFPGLSQLAFWLLALPSSATSSFSVSSSISSNVVSSFKSDAVLHRQLFQVVAQKYNPCSSDQFRCNNGRCISARWRCDFEDDCRDGSDEDNCTTTPTSSGNSSTTITCRPGEFSCASNHYCLPAAWKCDGESDCIDGSDEVNCSNNSCEPWQFQCANKRCIMKSWVCDRENDCHDGSDEVNCTVTSTVSPPRPFVPLFPQGNCSATMFECGNKNCVPLWWKCDGQDDCGDGSDELACPGTNHSTSAVTTTVAPDSHTCGENHFQCNNGDCIWESWVCDKESDCSEAEDEENCHGTEKGGGGTECTEFRCLRSGGCIPFSALCNGHQDCADNTDEEGCGLIMPGTNLTVECPRGSFRCDGSMCLPLRLYCNNATDCYDGTDELNCASDKRVYQVSRIFVDDKYSNSSTLLIEWEIPPPPAAIQLQYLPSYSVVGRPAVNGTNQWLNTTWTNATELRLVNLTAYTVYNITVYVRTLQGNVVGPAHPPSLYVTAQTSMGAPSAPWNITLHQVSHSEVHVRWNAPVKPNGLITTYRIYVEPTSPPLVVTVPVSKSDAIVSHKYTAGTNYSFQVGAENRYSAGARSARVYLTFDGSAIIPLVENLRTSSIGNSSVLLSWSAPSGSNSNITGYQVVVKSGNFYAQYPTINTTSTSINVTGLSPGVRYNLEVSARRLRFTGPPSSVLAITSGEELPGISDLRASVVKGDMTAVKLEWHPPKDKRKLKWEYGVYYGVNLKEMYQNGVRNRTTDTTFTVKELVACESYTFDVAIIGPIGYGSGSDGMVSLTTEFDHRSPPKNVAVRPAMSGSNDMAVISWAPPCVVLGSDSTGLGYLVDIRDVTLDKMSHVTLQPSRNATVQLPLEVHHGAHYEITVQTDANGSRPSGVVTLSGPAIPPPHQLSIGKQVGGNVTLYWRDQDLPHEIVAHNYSYVIWISKDSSFQDLNKTLRYESKEPQFQLPQDHHGEMYYAAVSIVDSHGYSSIRSEPLDMLFVFAEEIKPGAGTSDSETTGGSTHVYVAVSIGVIIALALGASLVLLLVRHRRLQRSFSSFASTHFNTRSESTIFSDQALEDDDSPVIRGFSDDEPLVIA</sequence>
<keyword evidence="17" id="KW-0677">Repeat</keyword>
<dbReference type="GO" id="GO:0005789">
    <property type="term" value="C:endoplasmic reticulum membrane"/>
    <property type="evidence" value="ECO:0007669"/>
    <property type="project" value="UniProtKB-SubCell"/>
</dbReference>
<evidence type="ECO:0000256" key="30">
    <source>
        <dbReference type="ARBA" id="ARBA00029896"/>
    </source>
</evidence>
<keyword evidence="25 33" id="KW-1015">Disulfide bond</keyword>
<feature type="domain" description="Fibronectin type-III" evidence="38">
    <location>
        <begin position="2628"/>
        <end position="2719"/>
    </location>
</feature>
<dbReference type="Pfam" id="PF15901">
    <property type="entry name" value="Sortilin_C"/>
    <property type="match status" value="1"/>
</dbReference>
<dbReference type="SUPFAM" id="SSF63825">
    <property type="entry name" value="YWTD domain"/>
    <property type="match status" value="1"/>
</dbReference>
<evidence type="ECO:0000256" key="7">
    <source>
        <dbReference type="ARBA" id="ARBA00004480"/>
    </source>
</evidence>
<evidence type="ECO:0000313" key="40">
    <source>
        <dbReference type="Proteomes" id="UP000789390"/>
    </source>
</evidence>
<dbReference type="Pfam" id="PF15902">
    <property type="entry name" value="Sortilin-Vps10"/>
    <property type="match status" value="1"/>
</dbReference>
<dbReference type="Gene3D" id="2.60.40.10">
    <property type="entry name" value="Immunoglobulins"/>
    <property type="match status" value="4"/>
</dbReference>
<feature type="domain" description="BED-type" evidence="37">
    <location>
        <begin position="1450"/>
        <end position="1498"/>
    </location>
</feature>
<keyword evidence="24 36" id="KW-0472">Membrane</keyword>
<dbReference type="Pfam" id="PF05699">
    <property type="entry name" value="Dimer_Tnp_hAT"/>
    <property type="match status" value="1"/>
</dbReference>
<reference evidence="39" key="1">
    <citation type="submission" date="2021-11" db="EMBL/GenBank/DDBJ databases">
        <authorList>
            <person name="Schell T."/>
        </authorList>
    </citation>
    <scope>NUCLEOTIDE SEQUENCE</scope>
    <source>
        <strain evidence="39">M5</strain>
    </source>
</reference>
<feature type="disulfide bond" evidence="33">
    <location>
        <begin position="2338"/>
        <end position="2356"/>
    </location>
</feature>
<evidence type="ECO:0000256" key="15">
    <source>
        <dbReference type="ARBA" id="ARBA00022723"/>
    </source>
</evidence>
<feature type="disulfide bond" evidence="33">
    <location>
        <begin position="2331"/>
        <end position="2343"/>
    </location>
</feature>
<evidence type="ECO:0000256" key="29">
    <source>
        <dbReference type="ARBA" id="ARBA00023329"/>
    </source>
</evidence>
<keyword evidence="21" id="KW-0862">Zinc</keyword>
<dbReference type="SMART" id="SM00192">
    <property type="entry name" value="LDLa"/>
    <property type="match status" value="9"/>
</dbReference>
<keyword evidence="13" id="KW-0245">EGF-like domain</keyword>
<feature type="disulfide bond" evidence="33">
    <location>
        <begin position="2295"/>
        <end position="2310"/>
    </location>
</feature>
<evidence type="ECO:0000256" key="10">
    <source>
        <dbReference type="ARBA" id="ARBA00013467"/>
    </source>
</evidence>
<dbReference type="InterPro" id="IPR050310">
    <property type="entry name" value="VPS10-sortilin"/>
</dbReference>
<feature type="region of interest" description="Disordered" evidence="35">
    <location>
        <begin position="1275"/>
        <end position="1306"/>
    </location>
</feature>
<keyword evidence="40" id="KW-1185">Reference proteome</keyword>
<feature type="disulfide bond" evidence="33">
    <location>
        <begin position="2193"/>
        <end position="2211"/>
    </location>
</feature>
<dbReference type="SMART" id="SM00181">
    <property type="entry name" value="EGF"/>
    <property type="match status" value="4"/>
</dbReference>
<dbReference type="GO" id="GO:0005794">
    <property type="term" value="C:Golgi apparatus"/>
    <property type="evidence" value="ECO:0007669"/>
    <property type="project" value="UniProtKB-SubCell"/>
</dbReference>
<keyword evidence="22" id="KW-0333">Golgi apparatus</keyword>
<dbReference type="GO" id="GO:0008270">
    <property type="term" value="F:zinc ion binding"/>
    <property type="evidence" value="ECO:0007669"/>
    <property type="project" value="UniProtKB-KW"/>
</dbReference>
<feature type="repeat" description="LDL-receptor class B" evidence="34">
    <location>
        <begin position="951"/>
        <end position="995"/>
    </location>
</feature>
<dbReference type="PRINTS" id="PR00261">
    <property type="entry name" value="LDLRECEPTOR"/>
</dbReference>
<dbReference type="InterPro" id="IPR002172">
    <property type="entry name" value="LDrepeatLR_classA_rpt"/>
</dbReference>
<evidence type="ECO:0000256" key="4">
    <source>
        <dbReference type="ARBA" id="ARBA00004162"/>
    </source>
</evidence>
<keyword evidence="15" id="KW-0479">Metal-binding</keyword>
<dbReference type="Pfam" id="PF00057">
    <property type="entry name" value="Ldl_recept_a"/>
    <property type="match status" value="9"/>
</dbReference>
<dbReference type="FunFam" id="2.60.40.10:FF:001643">
    <property type="entry name" value="Putative Sortilin-related receptor"/>
    <property type="match status" value="1"/>
</dbReference>
<feature type="disulfide bond" evidence="33">
    <location>
        <begin position="2450"/>
        <end position="2465"/>
    </location>
</feature>
<proteinExistence type="inferred from homology"/>
<feature type="domain" description="Fibronectin type-III" evidence="38">
    <location>
        <begin position="2520"/>
        <end position="2621"/>
    </location>
</feature>
<dbReference type="InterPro" id="IPR011042">
    <property type="entry name" value="6-blade_b-propeller_TolB-like"/>
</dbReference>
<dbReference type="SUPFAM" id="SSF49265">
    <property type="entry name" value="Fibronectin type III"/>
    <property type="match status" value="3"/>
</dbReference>
<keyword evidence="29" id="KW-0968">Cytoplasmic vesicle</keyword>
<feature type="region of interest" description="Disordered" evidence="35">
    <location>
        <begin position="1336"/>
        <end position="1389"/>
    </location>
</feature>
<evidence type="ECO:0000256" key="3">
    <source>
        <dbReference type="ARBA" id="ARBA00004158"/>
    </source>
</evidence>
<dbReference type="Gene3D" id="4.10.400.10">
    <property type="entry name" value="Low-density Lipoprotein Receptor"/>
    <property type="match status" value="9"/>
</dbReference>
<evidence type="ECO:0000256" key="28">
    <source>
        <dbReference type="ARBA" id="ARBA00023242"/>
    </source>
</evidence>
<dbReference type="SMART" id="SM00060">
    <property type="entry name" value="FN3"/>
    <property type="match status" value="6"/>
</dbReference>
<evidence type="ECO:0000256" key="22">
    <source>
        <dbReference type="ARBA" id="ARBA00023034"/>
    </source>
</evidence>
<feature type="disulfide bond" evidence="33">
    <location>
        <begin position="2497"/>
        <end position="2512"/>
    </location>
</feature>
<gene>
    <name evidence="39" type="ORF">DGAL_LOCUS14839</name>
</gene>
<dbReference type="PANTHER" id="PTHR12106:SF27">
    <property type="entry name" value="SORTILIN-RELATED RECEPTOR"/>
    <property type="match status" value="1"/>
</dbReference>
<dbReference type="PANTHER" id="PTHR12106">
    <property type="entry name" value="SORTILIN RELATED"/>
    <property type="match status" value="1"/>
</dbReference>
<evidence type="ECO:0000256" key="21">
    <source>
        <dbReference type="ARBA" id="ARBA00022833"/>
    </source>
</evidence>
<evidence type="ECO:0000256" key="26">
    <source>
        <dbReference type="ARBA" id="ARBA00023170"/>
    </source>
</evidence>
<dbReference type="Proteomes" id="UP000789390">
    <property type="component" value="Unassembled WGS sequence"/>
</dbReference>
<feature type="disulfide bond" evidence="33">
    <location>
        <begin position="1153"/>
        <end position="1171"/>
    </location>
</feature>
<keyword evidence="36" id="KW-1133">Transmembrane helix</keyword>
<evidence type="ECO:0000256" key="2">
    <source>
        <dbReference type="ARBA" id="ARBA00004123"/>
    </source>
</evidence>
<feature type="disulfide bond" evidence="33">
    <location>
        <begin position="2405"/>
        <end position="2420"/>
    </location>
</feature>
<evidence type="ECO:0000313" key="39">
    <source>
        <dbReference type="EMBL" id="CAH0111203.1"/>
    </source>
</evidence>
<name>A0A8J2WAF3_9CRUS</name>
<dbReference type="EMBL" id="CAKKLH010000311">
    <property type="protein sequence ID" value="CAH0111203.1"/>
    <property type="molecule type" value="Genomic_DNA"/>
</dbReference>
<evidence type="ECO:0000256" key="27">
    <source>
        <dbReference type="ARBA" id="ARBA00023180"/>
    </source>
</evidence>
<dbReference type="GO" id="GO:0003677">
    <property type="term" value="F:DNA binding"/>
    <property type="evidence" value="ECO:0007669"/>
    <property type="project" value="UniProtKB-KW"/>
</dbReference>
<evidence type="ECO:0000259" key="38">
    <source>
        <dbReference type="PROSITE" id="PS50853"/>
    </source>
</evidence>
<evidence type="ECO:0000256" key="19">
    <source>
        <dbReference type="ARBA" id="ARBA00022771"/>
    </source>
</evidence>
<organism evidence="39 40">
    <name type="scientific">Daphnia galeata</name>
    <dbReference type="NCBI Taxonomy" id="27404"/>
    <lineage>
        <taxon>Eukaryota</taxon>
        <taxon>Metazoa</taxon>
        <taxon>Ecdysozoa</taxon>
        <taxon>Arthropoda</taxon>
        <taxon>Crustacea</taxon>
        <taxon>Branchiopoda</taxon>
        <taxon>Diplostraca</taxon>
        <taxon>Cladocera</taxon>
        <taxon>Anomopoda</taxon>
        <taxon>Daphniidae</taxon>
        <taxon>Daphnia</taxon>
    </lineage>
</organism>
<feature type="disulfide bond" evidence="33">
    <location>
        <begin position="2386"/>
        <end position="2398"/>
    </location>
</feature>
<dbReference type="FunFam" id="4.10.400.10:FF:000011">
    <property type="entry name" value="Low-density lipoprotein receptor-related protein 1"/>
    <property type="match status" value="1"/>
</dbReference>
<dbReference type="GO" id="GO:0030658">
    <property type="term" value="C:transport vesicle membrane"/>
    <property type="evidence" value="ECO:0007669"/>
    <property type="project" value="UniProtKB-SubCell"/>
</dbReference>
<evidence type="ECO:0000256" key="25">
    <source>
        <dbReference type="ARBA" id="ARBA00023157"/>
    </source>
</evidence>
<comment type="caution">
    <text evidence="39">The sequence shown here is derived from an EMBL/GenBank/DDBJ whole genome shotgun (WGS) entry which is preliminary data.</text>
</comment>
<comment type="subcellular location">
    <subcellularLocation>
        <location evidence="4">Cell membrane</location>
        <topology evidence="4">Single-pass membrane protein</topology>
    </subcellularLocation>
    <subcellularLocation>
        <location evidence="5">Cytoplasmic vesicle</location>
        <location evidence="5">Secretory vesicle membrane</location>
        <topology evidence="5">Single-pass type I membrane protein</topology>
    </subcellularLocation>
    <subcellularLocation>
        <location evidence="3">Early endosome membrane</location>
        <topology evidence="3">Single-pass type I membrane protein</topology>
    </subcellularLocation>
    <subcellularLocation>
        <location evidence="1">Endoplasmic reticulum membrane</location>
        <topology evidence="1">Single-pass type I membrane protein</topology>
    </subcellularLocation>
    <subcellularLocation>
        <location evidence="8">Endosome</location>
        <location evidence="8">Multivesicular body membrane</location>
        <topology evidence="8">Single-pass type I membrane protein</topology>
    </subcellularLocation>
    <subcellularLocation>
        <location evidence="6">Golgi apparatus</location>
        <location evidence="6">trans-Golgi network membrane</location>
        <topology evidence="6">Single-pass type I membrane protein</topology>
    </subcellularLocation>
    <subcellularLocation>
        <location evidence="2">Nucleus</location>
    </subcellularLocation>
    <subcellularLocation>
        <location evidence="7">Recycling endosome membrane</location>
        <topology evidence="7">Single-pass type I membrane protein</topology>
    </subcellularLocation>
</comment>
<evidence type="ECO:0000256" key="16">
    <source>
        <dbReference type="ARBA" id="ARBA00022729"/>
    </source>
</evidence>
<feature type="transmembrane region" description="Helical" evidence="36">
    <location>
        <begin position="12"/>
        <end position="29"/>
    </location>
</feature>
<dbReference type="Gene3D" id="2.120.10.30">
    <property type="entry name" value="TolB, C-terminal domain"/>
    <property type="match status" value="1"/>
</dbReference>
<dbReference type="PROSITE" id="PS01209">
    <property type="entry name" value="LDLRA_1"/>
    <property type="match status" value="7"/>
</dbReference>
<dbReference type="OrthoDB" id="443634at2759"/>
<dbReference type="GO" id="GO:0006897">
    <property type="term" value="P:endocytosis"/>
    <property type="evidence" value="ECO:0007669"/>
    <property type="project" value="UniProtKB-KW"/>
</dbReference>
<evidence type="ECO:0000256" key="13">
    <source>
        <dbReference type="ARBA" id="ARBA00022536"/>
    </source>
</evidence>
<dbReference type="InterPro" id="IPR000742">
    <property type="entry name" value="EGF"/>
</dbReference>
<keyword evidence="18" id="KW-0967">Endosome</keyword>
<feature type="region of interest" description="Disordered" evidence="35">
    <location>
        <begin position="1202"/>
        <end position="1248"/>
    </location>
</feature>
<dbReference type="InterPro" id="IPR000033">
    <property type="entry name" value="LDLR_classB_rpt"/>
</dbReference>
<evidence type="ECO:0000256" key="1">
    <source>
        <dbReference type="ARBA" id="ARBA00004115"/>
    </source>
</evidence>
<evidence type="ECO:0000256" key="36">
    <source>
        <dbReference type="SAM" id="Phobius"/>
    </source>
</evidence>
<evidence type="ECO:0000256" key="14">
    <source>
        <dbReference type="ARBA" id="ARBA00022583"/>
    </source>
</evidence>
<dbReference type="Gene3D" id="3.30.60.270">
    <property type="match status" value="1"/>
</dbReference>
<dbReference type="FunFam" id="4.10.400.10:FF:000034">
    <property type="entry name" value="Low-density lipoprotein receptor-related protein 2"/>
    <property type="match status" value="1"/>
</dbReference>
<evidence type="ECO:0000256" key="8">
    <source>
        <dbReference type="ARBA" id="ARBA00004545"/>
    </source>
</evidence>
<dbReference type="SMART" id="SM00614">
    <property type="entry name" value="ZnF_BED"/>
    <property type="match status" value="1"/>
</dbReference>
<feature type="disulfide bond" evidence="33">
    <location>
        <begin position="1146"/>
        <end position="1158"/>
    </location>
</feature>
<accession>A0A8J2WAF3</accession>
<keyword evidence="20" id="KW-0256">Endoplasmic reticulum</keyword>
<dbReference type="GO" id="GO:0046983">
    <property type="term" value="F:protein dimerization activity"/>
    <property type="evidence" value="ECO:0007669"/>
    <property type="project" value="InterPro"/>
</dbReference>
<feature type="domain" description="Fibronectin type-III" evidence="38">
    <location>
        <begin position="2818"/>
        <end position="2914"/>
    </location>
</feature>
<feature type="disulfide bond" evidence="33">
    <location>
        <begin position="2478"/>
        <end position="2490"/>
    </location>
</feature>
<feature type="compositionally biased region" description="Low complexity" evidence="35">
    <location>
        <begin position="1378"/>
        <end position="1389"/>
    </location>
</feature>
<dbReference type="FunFam" id="2.120.10.30:FF:000103">
    <property type="entry name" value="Sortilin-related receptor"/>
    <property type="match status" value="1"/>
</dbReference>
<keyword evidence="27" id="KW-0325">Glycoprotein</keyword>
<evidence type="ECO:0000256" key="6">
    <source>
        <dbReference type="ARBA" id="ARBA00004393"/>
    </source>
</evidence>
<evidence type="ECO:0000256" key="31">
    <source>
        <dbReference type="ARBA" id="ARBA00032450"/>
    </source>
</evidence>
<protein>
    <recommendedName>
        <fullName evidence="10">Sortilin-related receptor</fullName>
    </recommendedName>
    <alternativeName>
        <fullName evidence="30">Low-density lipoprotein receptor relative with 11 ligand-binding repeats</fullName>
    </alternativeName>
    <alternativeName>
        <fullName evidence="31">Sorting protein-related receptor containing LDLR class A repeats</fullName>
    </alternativeName>
</protein>
<keyword evidence="26" id="KW-0675">Receptor</keyword>
<dbReference type="Pfam" id="PF00041">
    <property type="entry name" value="fn3"/>
    <property type="match status" value="2"/>
</dbReference>
<keyword evidence="28" id="KW-0539">Nucleus</keyword>
<feature type="disulfide bond" evidence="33">
    <location>
        <begin position="2186"/>
        <end position="2198"/>
    </location>
</feature>
<evidence type="ECO:0000256" key="12">
    <source>
        <dbReference type="ARBA" id="ARBA00022475"/>
    </source>
</evidence>
<feature type="disulfide bond" evidence="33">
    <location>
        <begin position="1126"/>
        <end position="1141"/>
    </location>
</feature>
<evidence type="ECO:0000256" key="24">
    <source>
        <dbReference type="ARBA" id="ARBA00023136"/>
    </source>
</evidence>
<dbReference type="InterPro" id="IPR008906">
    <property type="entry name" value="HATC_C_dom"/>
</dbReference>
<dbReference type="SUPFAM" id="SSF110296">
    <property type="entry name" value="Oligoxyloglucan reducing end-specific cellobiohydrolase"/>
    <property type="match status" value="1"/>
</dbReference>
<feature type="disulfide bond" evidence="33">
    <location>
        <begin position="2393"/>
        <end position="2411"/>
    </location>
</feature>